<dbReference type="PIRSF" id="PIRSF021383">
    <property type="entry name" value="YunB"/>
    <property type="match status" value="1"/>
</dbReference>
<gene>
    <name evidence="2" type="ORF">JOD01_001340</name>
</gene>
<evidence type="ECO:0000313" key="2">
    <source>
        <dbReference type="EMBL" id="MBM7589740.1"/>
    </source>
</evidence>
<comment type="caution">
    <text evidence="2">The sequence shown here is derived from an EMBL/GenBank/DDBJ whole genome shotgun (WGS) entry which is preliminary data.</text>
</comment>
<dbReference type="RefSeq" id="WP_204517459.1">
    <property type="nucleotide sequence ID" value="NZ_BAABIN010000038.1"/>
</dbReference>
<evidence type="ECO:0000256" key="1">
    <source>
        <dbReference type="SAM" id="Phobius"/>
    </source>
</evidence>
<keyword evidence="3" id="KW-1185">Reference proteome</keyword>
<keyword evidence="1" id="KW-0472">Membrane</keyword>
<dbReference type="InterPro" id="IPR014197">
    <property type="entry name" value="Sporulation_prot_YunB"/>
</dbReference>
<dbReference type="Pfam" id="PF09560">
    <property type="entry name" value="Spore_YunB"/>
    <property type="match status" value="1"/>
</dbReference>
<dbReference type="EMBL" id="JAFBEB010000003">
    <property type="protein sequence ID" value="MBM7589740.1"/>
    <property type="molecule type" value="Genomic_DNA"/>
</dbReference>
<dbReference type="AlphaFoldDB" id="A0A939BNW7"/>
<proteinExistence type="predicted"/>
<protein>
    <submittedName>
        <fullName evidence="2">Sporulation protein YunB</fullName>
    </submittedName>
</protein>
<evidence type="ECO:0000313" key="3">
    <source>
        <dbReference type="Proteomes" id="UP000717624"/>
    </source>
</evidence>
<accession>A0A939BNW7</accession>
<keyword evidence="1" id="KW-0812">Transmembrane</keyword>
<keyword evidence="1" id="KW-1133">Transmembrane helix</keyword>
<feature type="transmembrane region" description="Helical" evidence="1">
    <location>
        <begin position="20"/>
        <end position="37"/>
    </location>
</feature>
<organism evidence="2 3">
    <name type="scientific">Brevibacillus fulvus</name>
    <dbReference type="NCBI Taxonomy" id="1125967"/>
    <lineage>
        <taxon>Bacteria</taxon>
        <taxon>Bacillati</taxon>
        <taxon>Bacillota</taxon>
        <taxon>Bacilli</taxon>
        <taxon>Bacillales</taxon>
        <taxon>Paenibacillaceae</taxon>
        <taxon>Brevibacillus</taxon>
    </lineage>
</organism>
<dbReference type="NCBIfam" id="TIGR02832">
    <property type="entry name" value="spo_yunB"/>
    <property type="match status" value="1"/>
</dbReference>
<name>A0A939BNW7_9BACL</name>
<dbReference type="Proteomes" id="UP000717624">
    <property type="component" value="Unassembled WGS sequence"/>
</dbReference>
<sequence>MFVLRRRRFATSSYRLQNFVFLFLIGLLGLIILSVSIERSMEPALLVIAAEKAEQYAKVAIADAVTKRIAQQGVDFRQIAVLDKDERGNIRAINYNFKEYSRIIGETTARVQTRLKEFEQDGINFHIPLGVATHSTFLSSWGPQIPVSFIPIGAAKTKLETKLQQAGINMVLATVYLSIEVNLEIVIPFSIEEKTVTTQIPITESLIVGKVPEYLYNNADGRPDVPLKAEN</sequence>
<reference evidence="2" key="1">
    <citation type="submission" date="2021-01" db="EMBL/GenBank/DDBJ databases">
        <title>Genomic Encyclopedia of Type Strains, Phase IV (KMG-IV): sequencing the most valuable type-strain genomes for metagenomic binning, comparative biology and taxonomic classification.</title>
        <authorList>
            <person name="Goeker M."/>
        </authorList>
    </citation>
    <scope>NUCLEOTIDE SEQUENCE</scope>
    <source>
        <strain evidence="2">DSM 25523</strain>
    </source>
</reference>